<proteinExistence type="predicted"/>
<dbReference type="AlphaFoldDB" id="A0A1H8LRX2"/>
<sequence>MNVTTDFKFQSLLTLKNDSLSGPISPLLFAKDMAAAGEFKFNRLARVWFTDERINQRREDGGLTGFDSLIIGMVCDNDVWLSLWVDMGVGGLPIAMACQSDGEVIMTPAYPAEHFERKLGENEVDDIFSFLFQHIEVIAIKQETDQTPEP</sequence>
<dbReference type="RefSeq" id="WP_091212072.1">
    <property type="nucleotide sequence ID" value="NZ_FOCL01000005.1"/>
</dbReference>
<gene>
    <name evidence="1" type="ORF">SAMN05192574_105222</name>
</gene>
<protein>
    <submittedName>
        <fullName evidence="1">Uncharacterized protein</fullName>
    </submittedName>
</protein>
<accession>A0A1H8LRX2</accession>
<dbReference type="Proteomes" id="UP000198942">
    <property type="component" value="Unassembled WGS sequence"/>
</dbReference>
<keyword evidence="2" id="KW-1185">Reference proteome</keyword>
<dbReference type="STRING" id="551995.SAMN05192574_105222"/>
<reference evidence="2" key="1">
    <citation type="submission" date="2016-10" db="EMBL/GenBank/DDBJ databases">
        <authorList>
            <person name="Varghese N."/>
            <person name="Submissions S."/>
        </authorList>
    </citation>
    <scope>NUCLEOTIDE SEQUENCE [LARGE SCALE GENOMIC DNA]</scope>
    <source>
        <strain evidence="2">Gh-48</strain>
    </source>
</reference>
<dbReference type="OrthoDB" id="1277159at2"/>
<organism evidence="1 2">
    <name type="scientific">Mucilaginibacter gossypiicola</name>
    <dbReference type="NCBI Taxonomy" id="551995"/>
    <lineage>
        <taxon>Bacteria</taxon>
        <taxon>Pseudomonadati</taxon>
        <taxon>Bacteroidota</taxon>
        <taxon>Sphingobacteriia</taxon>
        <taxon>Sphingobacteriales</taxon>
        <taxon>Sphingobacteriaceae</taxon>
        <taxon>Mucilaginibacter</taxon>
    </lineage>
</organism>
<evidence type="ECO:0000313" key="1">
    <source>
        <dbReference type="EMBL" id="SEO07853.1"/>
    </source>
</evidence>
<name>A0A1H8LRX2_9SPHI</name>
<dbReference type="EMBL" id="FOCL01000005">
    <property type="protein sequence ID" value="SEO07853.1"/>
    <property type="molecule type" value="Genomic_DNA"/>
</dbReference>
<evidence type="ECO:0000313" key="2">
    <source>
        <dbReference type="Proteomes" id="UP000198942"/>
    </source>
</evidence>